<accession>A0A6B2L4H3</accession>
<keyword evidence="5 7" id="KW-0472">Membrane</keyword>
<dbReference type="GO" id="GO:0016020">
    <property type="term" value="C:membrane"/>
    <property type="evidence" value="ECO:0007669"/>
    <property type="project" value="UniProtKB-SubCell"/>
</dbReference>
<dbReference type="InterPro" id="IPR032675">
    <property type="entry name" value="LRR_dom_sf"/>
</dbReference>
<evidence type="ECO:0000256" key="6">
    <source>
        <dbReference type="ARBA" id="ARBA00023180"/>
    </source>
</evidence>
<dbReference type="Gene3D" id="3.80.10.10">
    <property type="entry name" value="Ribonuclease Inhibitor"/>
    <property type="match status" value="1"/>
</dbReference>
<feature type="transmembrane region" description="Helical" evidence="7">
    <location>
        <begin position="385"/>
        <end position="408"/>
    </location>
</feature>
<sequence length="434" mass="47085">MQAEWNASGTLQPYLINVQGYDTKIEATLPSILGKLTSLTLLILESNLFYGTIPSQWGGMTSMKMLLINGNRISGTLPEELSSWSSVTWIDLSWNLLTGTLPSSYCSFSSLVSVFLHSNELSGSIPSCWERSLHSLEIFDIANTSISGSLPKFNSPNLKSLYFEDTEISGEIPFEWNQYPNLKDVTIPQSVYGCLPSCSNQVDSCIIGGSLSCSCLNYCIGYCNTSFQYPLVVPCCNQPPGTLCNNGTLYIPTHSTITAPPIISGSLVVGAFTTLILRDAISVLGFVTLNETSSLVISLIDDAFANPTAMAVSGNIQFEGTLQITSNKTSFPNLITFSSRTGNFTHVFLNNQQVENCRIVYETAFSIKSSCDEGLGQLESKSYSALIGGIVGGVVFLVATFGVIYLLYQCKQETLMIRRLTVPAPVPPNPTPKT</sequence>
<keyword evidence="3" id="KW-0732">Signal</keyword>
<keyword evidence="2 7" id="KW-0812">Transmembrane</keyword>
<dbReference type="InterPro" id="IPR001611">
    <property type="entry name" value="Leu-rich_rpt"/>
</dbReference>
<dbReference type="PANTHER" id="PTHR48063">
    <property type="entry name" value="LRR RECEPTOR-LIKE KINASE"/>
    <property type="match status" value="1"/>
</dbReference>
<evidence type="ECO:0000256" key="1">
    <source>
        <dbReference type="ARBA" id="ARBA00004370"/>
    </source>
</evidence>
<comment type="subcellular location">
    <subcellularLocation>
        <location evidence="1">Membrane</location>
    </subcellularLocation>
</comment>
<dbReference type="SUPFAM" id="SSF52058">
    <property type="entry name" value="L domain-like"/>
    <property type="match status" value="1"/>
</dbReference>
<dbReference type="EMBL" id="GIBP01002881">
    <property type="protein sequence ID" value="NDV31850.1"/>
    <property type="molecule type" value="Transcribed_RNA"/>
</dbReference>
<evidence type="ECO:0000256" key="3">
    <source>
        <dbReference type="ARBA" id="ARBA00022729"/>
    </source>
</evidence>
<evidence type="ECO:0000256" key="7">
    <source>
        <dbReference type="SAM" id="Phobius"/>
    </source>
</evidence>
<evidence type="ECO:0000256" key="2">
    <source>
        <dbReference type="ARBA" id="ARBA00022692"/>
    </source>
</evidence>
<organism evidence="8">
    <name type="scientific">Arcella intermedia</name>
    <dbReference type="NCBI Taxonomy" id="1963864"/>
    <lineage>
        <taxon>Eukaryota</taxon>
        <taxon>Amoebozoa</taxon>
        <taxon>Tubulinea</taxon>
        <taxon>Elardia</taxon>
        <taxon>Arcellinida</taxon>
        <taxon>Sphaerothecina</taxon>
        <taxon>Arcellidae</taxon>
        <taxon>Arcella</taxon>
    </lineage>
</organism>
<keyword evidence="4 7" id="KW-1133">Transmembrane helix</keyword>
<name>A0A6B2L4H3_9EUKA</name>
<protein>
    <submittedName>
        <fullName evidence="8">Uncharacterized protein</fullName>
    </submittedName>
</protein>
<evidence type="ECO:0000256" key="4">
    <source>
        <dbReference type="ARBA" id="ARBA00022989"/>
    </source>
</evidence>
<dbReference type="InterPro" id="IPR046956">
    <property type="entry name" value="RLP23-like"/>
</dbReference>
<evidence type="ECO:0000313" key="8">
    <source>
        <dbReference type="EMBL" id="NDV31850.1"/>
    </source>
</evidence>
<keyword evidence="6" id="KW-0325">Glycoprotein</keyword>
<dbReference type="AlphaFoldDB" id="A0A6B2L4H3"/>
<proteinExistence type="predicted"/>
<dbReference type="PANTHER" id="PTHR48063:SF112">
    <property type="entry name" value="RECEPTOR LIKE PROTEIN 30-LIKE"/>
    <property type="match status" value="1"/>
</dbReference>
<dbReference type="Pfam" id="PF00560">
    <property type="entry name" value="LRR_1"/>
    <property type="match status" value="1"/>
</dbReference>
<evidence type="ECO:0000256" key="5">
    <source>
        <dbReference type="ARBA" id="ARBA00023136"/>
    </source>
</evidence>
<reference evidence="8" key="1">
    <citation type="journal article" date="2020" name="J. Eukaryot. Microbiol.">
        <title>De novo Sequencing, Assembly and Annotation of the Transcriptome for the Free-Living Testate Amoeba Arcella intermedia.</title>
        <authorList>
            <person name="Ribeiro G.M."/>
            <person name="Porfirio-Sousa A.L."/>
            <person name="Maurer-Alcala X.X."/>
            <person name="Katz L.A."/>
            <person name="Lahr D.J.G."/>
        </authorList>
    </citation>
    <scope>NUCLEOTIDE SEQUENCE</scope>
</reference>